<evidence type="ECO:0000256" key="1">
    <source>
        <dbReference type="SAM" id="SignalP"/>
    </source>
</evidence>
<dbReference type="Pfam" id="PF25192">
    <property type="entry name" value="DiatomPyrShell"/>
    <property type="match status" value="2"/>
</dbReference>
<reference evidence="2 3" key="1">
    <citation type="journal article" date="2015" name="Plant Cell">
        <title>Oil accumulation by the oleaginous diatom Fistulifera solaris as revealed by the genome and transcriptome.</title>
        <authorList>
            <person name="Tanaka T."/>
            <person name="Maeda Y."/>
            <person name="Veluchamy A."/>
            <person name="Tanaka M."/>
            <person name="Abida H."/>
            <person name="Marechal E."/>
            <person name="Bowler C."/>
            <person name="Muto M."/>
            <person name="Sunaga Y."/>
            <person name="Tanaka M."/>
            <person name="Yoshino T."/>
            <person name="Taniguchi T."/>
            <person name="Fukuda Y."/>
            <person name="Nemoto M."/>
            <person name="Matsumoto M."/>
            <person name="Wong P.S."/>
            <person name="Aburatani S."/>
            <person name="Fujibuchi W."/>
        </authorList>
    </citation>
    <scope>NUCLEOTIDE SEQUENCE [LARGE SCALE GENOMIC DNA]</scope>
    <source>
        <strain evidence="2 3">JPCC DA0580</strain>
    </source>
</reference>
<dbReference type="AlphaFoldDB" id="A0A1Z5K7K0"/>
<comment type="caution">
    <text evidence="2">The sequence shown here is derived from an EMBL/GenBank/DDBJ whole genome shotgun (WGS) entry which is preliminary data.</text>
</comment>
<feature type="chain" id="PRO_5012984091" evidence="1">
    <location>
        <begin position="18"/>
        <end position="260"/>
    </location>
</feature>
<keyword evidence="1" id="KW-0732">Signal</keyword>
<keyword evidence="3" id="KW-1185">Reference proteome</keyword>
<protein>
    <submittedName>
        <fullName evidence="2">Uncharacterized protein</fullName>
    </submittedName>
</protein>
<evidence type="ECO:0000313" key="2">
    <source>
        <dbReference type="EMBL" id="GAX22196.1"/>
    </source>
</evidence>
<accession>A0A1Z5K7K0</accession>
<feature type="signal peptide" evidence="1">
    <location>
        <begin position="1"/>
        <end position="17"/>
    </location>
</feature>
<organism evidence="2 3">
    <name type="scientific">Fistulifera solaris</name>
    <name type="common">Oleaginous diatom</name>
    <dbReference type="NCBI Taxonomy" id="1519565"/>
    <lineage>
        <taxon>Eukaryota</taxon>
        <taxon>Sar</taxon>
        <taxon>Stramenopiles</taxon>
        <taxon>Ochrophyta</taxon>
        <taxon>Bacillariophyta</taxon>
        <taxon>Bacillariophyceae</taxon>
        <taxon>Bacillariophycidae</taxon>
        <taxon>Naviculales</taxon>
        <taxon>Naviculaceae</taxon>
        <taxon>Fistulifera</taxon>
    </lineage>
</organism>
<dbReference type="InParanoid" id="A0A1Z5K7K0"/>
<dbReference type="OrthoDB" id="35968at2759"/>
<dbReference type="InterPro" id="IPR057491">
    <property type="entry name" value="DiatomPyrShell"/>
</dbReference>
<dbReference type="EMBL" id="BDSP01000179">
    <property type="protein sequence ID" value="GAX22196.1"/>
    <property type="molecule type" value="Genomic_DNA"/>
</dbReference>
<name>A0A1Z5K7K0_FISSO</name>
<evidence type="ECO:0000313" key="3">
    <source>
        <dbReference type="Proteomes" id="UP000198406"/>
    </source>
</evidence>
<dbReference type="Proteomes" id="UP000198406">
    <property type="component" value="Unassembled WGS sequence"/>
</dbReference>
<gene>
    <name evidence="2" type="ORF">FisN_19Lh260</name>
</gene>
<sequence length="260" mass="28997">MKVSVLFLVVFLLPATAFLPLRTHPRVSVKQFAYSGVNRATSTNPPPTPTVAKRPEARRAKELWESTVPVIIHGSSLRTWSFANPNVERVQILLRTEGRPMHANIDLWHGPDNTPQKIALYIEDGALRPFHVYVETPRSPNAVAVYNTATRIPFGGRGGSRRVDGTITESTDWDDVALLLKTDGRPLNARIELLQGPNNNKQVMEVFSEDGLERPFYVVLETPGSGNVVRIVNTATMEFPLTAYLEPVVVDSTYPPGRFW</sequence>
<proteinExistence type="predicted"/>